<feature type="region of interest" description="Disordered" evidence="1">
    <location>
        <begin position="1"/>
        <end position="50"/>
    </location>
</feature>
<evidence type="ECO:0000313" key="2">
    <source>
        <dbReference type="EnsemblPlants" id="OGLUM01G26940.1"/>
    </source>
</evidence>
<evidence type="ECO:0000256" key="1">
    <source>
        <dbReference type="SAM" id="MobiDB-lite"/>
    </source>
</evidence>
<dbReference type="Proteomes" id="UP000026961">
    <property type="component" value="Chromosome 1"/>
</dbReference>
<organism evidence="2">
    <name type="scientific">Oryza glumipatula</name>
    <dbReference type="NCBI Taxonomy" id="40148"/>
    <lineage>
        <taxon>Eukaryota</taxon>
        <taxon>Viridiplantae</taxon>
        <taxon>Streptophyta</taxon>
        <taxon>Embryophyta</taxon>
        <taxon>Tracheophyta</taxon>
        <taxon>Spermatophyta</taxon>
        <taxon>Magnoliopsida</taxon>
        <taxon>Liliopsida</taxon>
        <taxon>Poales</taxon>
        <taxon>Poaceae</taxon>
        <taxon>BOP clade</taxon>
        <taxon>Oryzoideae</taxon>
        <taxon>Oryzeae</taxon>
        <taxon>Oryzinae</taxon>
        <taxon>Oryza</taxon>
    </lineage>
</organism>
<sequence>MLDTMASQGILPPASPGHPHHPPAASSTISCFESVHSHDTEGSDSDCKLDNSRAWGLDSLSIDGKLLRQPADRGHRVDQETTAHA</sequence>
<evidence type="ECO:0000313" key="3">
    <source>
        <dbReference type="Proteomes" id="UP000026961"/>
    </source>
</evidence>
<keyword evidence="3" id="KW-1185">Reference proteome</keyword>
<dbReference type="EnsemblPlants" id="OGLUM01G26940.1">
    <property type="protein sequence ID" value="OGLUM01G26940.1"/>
    <property type="gene ID" value="OGLUM01G26940"/>
</dbReference>
<dbReference type="Gramene" id="OGLUM01G26940.1">
    <property type="protein sequence ID" value="OGLUM01G26940.1"/>
    <property type="gene ID" value="OGLUM01G26940"/>
</dbReference>
<accession>A0A0D9YBV6</accession>
<protein>
    <submittedName>
        <fullName evidence="2">Uncharacterized protein</fullName>
    </submittedName>
</protein>
<proteinExistence type="predicted"/>
<reference evidence="2" key="2">
    <citation type="submission" date="2015-04" db="UniProtKB">
        <authorList>
            <consortium name="EnsemblPlants"/>
        </authorList>
    </citation>
    <scope>IDENTIFICATION</scope>
</reference>
<dbReference type="Gramene" id="OGLUM01G26940.2">
    <property type="protein sequence ID" value="OGLUM01G26940.2"/>
    <property type="gene ID" value="OGLUM01G26940"/>
</dbReference>
<dbReference type="EnsemblPlants" id="OGLUM01G26940.2">
    <property type="protein sequence ID" value="OGLUM01G26940.2"/>
    <property type="gene ID" value="OGLUM01G26940"/>
</dbReference>
<feature type="compositionally biased region" description="Basic and acidic residues" evidence="1">
    <location>
        <begin position="35"/>
        <end position="50"/>
    </location>
</feature>
<dbReference type="HOGENOM" id="CLU_2516288_0_0_1"/>
<reference evidence="2" key="1">
    <citation type="submission" date="2013-08" db="EMBL/GenBank/DDBJ databases">
        <title>Oryza genome evolution.</title>
        <authorList>
            <person name="Wing R.A."/>
            <person name="Panaud O."/>
            <person name="Oliveira A.C."/>
        </authorList>
    </citation>
    <scope>NUCLEOTIDE SEQUENCE</scope>
</reference>
<dbReference type="AlphaFoldDB" id="A0A0D9YBV6"/>
<name>A0A0D9YBV6_9ORYZ</name>
<reference evidence="2" key="3">
    <citation type="submission" date="2018-05" db="EMBL/GenBank/DDBJ databases">
        <title>OgluRS3 (Oryza glumaepatula Reference Sequence Version 3).</title>
        <authorList>
            <person name="Zhang J."/>
            <person name="Kudrna D."/>
            <person name="Lee S."/>
            <person name="Talag J."/>
            <person name="Welchert J."/>
            <person name="Wing R.A."/>
        </authorList>
    </citation>
    <scope>NUCLEOTIDE SEQUENCE [LARGE SCALE GENOMIC DNA]</scope>
</reference>